<dbReference type="GO" id="GO:0006631">
    <property type="term" value="P:fatty acid metabolic process"/>
    <property type="evidence" value="ECO:0007669"/>
    <property type="project" value="TreeGrafter"/>
</dbReference>
<proteinExistence type="inferred from homology"/>
<dbReference type="Proteomes" id="UP000290057">
    <property type="component" value="Chromosome"/>
</dbReference>
<organism evidence="5 6">
    <name type="scientific">Qipengyuania flava</name>
    <dbReference type="NCBI Taxonomy" id="192812"/>
    <lineage>
        <taxon>Bacteria</taxon>
        <taxon>Pseudomonadati</taxon>
        <taxon>Pseudomonadota</taxon>
        <taxon>Alphaproteobacteria</taxon>
        <taxon>Sphingomonadales</taxon>
        <taxon>Erythrobacteraceae</taxon>
        <taxon>Qipengyuania</taxon>
    </lineage>
</organism>
<keyword evidence="6" id="KW-1185">Reference proteome</keyword>
<dbReference type="PANTHER" id="PTHR43201">
    <property type="entry name" value="ACYL-COA SYNTHETASE"/>
    <property type="match status" value="1"/>
</dbReference>
<sequence length="561" mass="61011">MFLTPADRVREFEERGWWRGESVDALTRRAVSLGGSSEALVDPFNRKSLDARDPERLTWEALDERVDRLASVLLSEGLRKDDIVLAQLPNTIDAVLLFLACARLGAVLSPVAMPYRAHELEFIVEKLAPRFFVTVAAFAGFDHAEQGRAIAATPGGPQLLLFAEGADGLYERAASAEPARTWGHVAANPVAGGEVLTVCWTSGTESRPKGVPRDHNHWILNGEVVADGTGARDGDILLNPFPLVNIGSIGGLVMPWLLLATKLVLHHPFDLGVFLKQIENEDVSYTIAPPAVLTALLKQPEILDGVDISTLHTVSSGSAPLSPWLIEGWAKRGIEITNVFGSNEGAGLFSSADSVPDYGNRARFFPRFGATGQQWRARSHEVSTSRLVDPETGAEIVEPGKPGELRLGGASIFSGYWQSPELTEAAFDEQGHFRTGDLFEIAEDERFYRFVGRSKEIIVRGGINISPAEIDDLLAGLPVAVEAATVGVPDDRLGERIAVALVAKDGCAPELEDVTDWLAERDVAIYKRPEMLVLVESLPRNPMNKVMRNELRETVIGQLPG</sequence>
<evidence type="ECO:0000259" key="3">
    <source>
        <dbReference type="Pfam" id="PF00501"/>
    </source>
</evidence>
<feature type="domain" description="AMP-binding enzyme C-terminal" evidence="4">
    <location>
        <begin position="469"/>
        <end position="542"/>
    </location>
</feature>
<dbReference type="RefSeq" id="WP_130587005.1">
    <property type="nucleotide sequence ID" value="NZ_AP019389.1"/>
</dbReference>
<name>A0A3T1CKR4_9SPHN</name>
<evidence type="ECO:0000259" key="4">
    <source>
        <dbReference type="Pfam" id="PF13193"/>
    </source>
</evidence>
<dbReference type="InterPro" id="IPR042099">
    <property type="entry name" value="ANL_N_sf"/>
</dbReference>
<keyword evidence="2" id="KW-0436">Ligase</keyword>
<dbReference type="PANTHER" id="PTHR43201:SF5">
    <property type="entry name" value="MEDIUM-CHAIN ACYL-COA LIGASE ACSF2, MITOCHONDRIAL"/>
    <property type="match status" value="1"/>
</dbReference>
<dbReference type="PROSITE" id="PS00455">
    <property type="entry name" value="AMP_BINDING"/>
    <property type="match status" value="1"/>
</dbReference>
<dbReference type="InterPro" id="IPR025110">
    <property type="entry name" value="AMP-bd_C"/>
</dbReference>
<comment type="similarity">
    <text evidence="1">Belongs to the ATP-dependent AMP-binding enzyme family.</text>
</comment>
<dbReference type="AlphaFoldDB" id="A0A3T1CKR4"/>
<evidence type="ECO:0000256" key="1">
    <source>
        <dbReference type="ARBA" id="ARBA00006432"/>
    </source>
</evidence>
<evidence type="ECO:0000256" key="2">
    <source>
        <dbReference type="ARBA" id="ARBA00022598"/>
    </source>
</evidence>
<dbReference type="GO" id="GO:0031956">
    <property type="term" value="F:medium-chain fatty acid-CoA ligase activity"/>
    <property type="evidence" value="ECO:0007669"/>
    <property type="project" value="TreeGrafter"/>
</dbReference>
<dbReference type="SUPFAM" id="SSF56801">
    <property type="entry name" value="Acetyl-CoA synthetase-like"/>
    <property type="match status" value="1"/>
</dbReference>
<reference evidence="5 6" key="1">
    <citation type="submission" date="2019-01" db="EMBL/GenBank/DDBJ databases">
        <title>Complete genome sequence of Erythrobacter flavus KJ5.</title>
        <authorList>
            <person name="Kanesaki Y."/>
            <person name="Brotosudarmo T."/>
            <person name="Moriuchi R."/>
            <person name="Awai K."/>
        </authorList>
    </citation>
    <scope>NUCLEOTIDE SEQUENCE [LARGE SCALE GENOMIC DNA]</scope>
    <source>
        <strain evidence="5 6">KJ5</strain>
    </source>
</reference>
<dbReference type="InterPro" id="IPR045851">
    <property type="entry name" value="AMP-bd_C_sf"/>
</dbReference>
<dbReference type="Pfam" id="PF13193">
    <property type="entry name" value="AMP-binding_C"/>
    <property type="match status" value="1"/>
</dbReference>
<protein>
    <submittedName>
        <fullName evidence="5">AMP-dependent acyl-CoA synthetase</fullName>
    </submittedName>
</protein>
<evidence type="ECO:0000313" key="6">
    <source>
        <dbReference type="Proteomes" id="UP000290057"/>
    </source>
</evidence>
<dbReference type="InterPro" id="IPR020845">
    <property type="entry name" value="AMP-binding_CS"/>
</dbReference>
<feature type="domain" description="AMP-dependent synthetase/ligase" evidence="3">
    <location>
        <begin position="42"/>
        <end position="417"/>
    </location>
</feature>
<evidence type="ECO:0000313" key="5">
    <source>
        <dbReference type="EMBL" id="BBI21523.1"/>
    </source>
</evidence>
<dbReference type="EMBL" id="AP019389">
    <property type="protein sequence ID" value="BBI21523.1"/>
    <property type="molecule type" value="Genomic_DNA"/>
</dbReference>
<dbReference type="Gene3D" id="3.30.300.30">
    <property type="match status" value="1"/>
</dbReference>
<dbReference type="InterPro" id="IPR000873">
    <property type="entry name" value="AMP-dep_synth/lig_dom"/>
</dbReference>
<accession>A0A3T1CKR4</accession>
<dbReference type="Gene3D" id="3.40.50.12780">
    <property type="entry name" value="N-terminal domain of ligase-like"/>
    <property type="match status" value="1"/>
</dbReference>
<gene>
    <name evidence="5" type="ORF">EKJ_23700</name>
</gene>
<dbReference type="Pfam" id="PF00501">
    <property type="entry name" value="AMP-binding"/>
    <property type="match status" value="1"/>
</dbReference>